<name>A0A1H7VJV1_9BACT</name>
<reference evidence="3 4" key="1">
    <citation type="submission" date="2016-10" db="EMBL/GenBank/DDBJ databases">
        <authorList>
            <person name="de Groot N.N."/>
        </authorList>
    </citation>
    <scope>NUCLEOTIDE SEQUENCE [LARGE SCALE GENOMIC DNA]</scope>
    <source>
        <strain evidence="3 4">DSM 8423</strain>
    </source>
</reference>
<feature type="region of interest" description="Disordered" evidence="2">
    <location>
        <begin position="122"/>
        <end position="142"/>
    </location>
</feature>
<accession>A0A1H7VJV1</accession>
<evidence type="ECO:0000256" key="2">
    <source>
        <dbReference type="SAM" id="MobiDB-lite"/>
    </source>
</evidence>
<proteinExistence type="predicted"/>
<gene>
    <name evidence="3" type="ORF">SAMN04489760_10428</name>
</gene>
<organism evidence="3 4">
    <name type="scientific">Syntrophus gentianae</name>
    <dbReference type="NCBI Taxonomy" id="43775"/>
    <lineage>
        <taxon>Bacteria</taxon>
        <taxon>Pseudomonadati</taxon>
        <taxon>Thermodesulfobacteriota</taxon>
        <taxon>Syntrophia</taxon>
        <taxon>Syntrophales</taxon>
        <taxon>Syntrophaceae</taxon>
        <taxon>Syntrophus</taxon>
    </lineage>
</organism>
<evidence type="ECO:0000256" key="1">
    <source>
        <dbReference type="SAM" id="Coils"/>
    </source>
</evidence>
<evidence type="ECO:0000313" key="4">
    <source>
        <dbReference type="Proteomes" id="UP000198744"/>
    </source>
</evidence>
<dbReference type="EMBL" id="FOBS01000004">
    <property type="protein sequence ID" value="SEM09552.1"/>
    <property type="molecule type" value="Genomic_DNA"/>
</dbReference>
<evidence type="ECO:0000313" key="3">
    <source>
        <dbReference type="EMBL" id="SEM09552.1"/>
    </source>
</evidence>
<keyword evidence="1" id="KW-0175">Coiled coil</keyword>
<dbReference type="RefSeq" id="WP_093882386.1">
    <property type="nucleotide sequence ID" value="NZ_FOBS01000004.1"/>
</dbReference>
<keyword evidence="4" id="KW-1185">Reference proteome</keyword>
<feature type="coiled-coil region" evidence="1">
    <location>
        <begin position="473"/>
        <end position="500"/>
    </location>
</feature>
<dbReference type="Proteomes" id="UP000198744">
    <property type="component" value="Unassembled WGS sequence"/>
</dbReference>
<sequence>MCKATIKNLDEQVDKQLKALYAQEAKAPELFARKTGPTGNAWSMPTAKYQTTKFTIGNKGPSGERHRAFHEEAVVYVWHEKDVLNPSKMRPGHAAMKLSRYSNRENKNKMFKYISWWPGDGASKDTEAQRGSRNTDTRLDRSSEMSGDADVILLLKLQFIRLQWSTLAGGLDDFKDLAESQWNQLDQETQDRLKTKFKCEENFSNLADLKIQPRSDQKFFYEMDKVEYHAKAPEIVALSRARYLTDQNSLIDKMEIRKQPYVRVYVPCSCLPAPIIPGEVYLGRSPWGLSIDAMNYKFRSYEEGFRYYKMKGYNGNCIGAVWECMKSGLAEVITDKFRPAKGFTSTLAHFQSLLPSDAIDASISLSREIVRLNKQQQYLDLRAYQCREELAALAGKHECFGEAWRSYVRLSTSWRALSSVSGIRPSSLTPIDKLVDKYEKNERALGKKDDDNVQDLLKLEAVWESRYVAVSPVKKKLSEMNKALSKLAETNEKLEKLKEIQNLVAKGRDAIDQSGYSLHERLQLRQILNLKPEQQAKFFKDQFSELEKKKKQKEEQCAALEKEVKIFEGKAEPALKAWEQELENYEKVRRSRAAILLKLHEAVFSYVVNHPGSKSSSAPDGRYSAALLLGQFACWLYTETAHDNLSIRFRNMTAEGFLLAMEERDKRLGDAFPNLCIPNLYTGAVKGSRTSREANAIRDRILL</sequence>
<feature type="coiled-coil region" evidence="1">
    <location>
        <begin position="536"/>
        <end position="570"/>
    </location>
</feature>
<protein>
    <submittedName>
        <fullName evidence="3">Uncharacterized protein</fullName>
    </submittedName>
</protein>
<dbReference type="AlphaFoldDB" id="A0A1H7VJV1"/>